<dbReference type="SUPFAM" id="SSF50800">
    <property type="entry name" value="PK beta-barrel domain-like"/>
    <property type="match status" value="1"/>
</dbReference>
<dbReference type="PROSITE" id="PS51340">
    <property type="entry name" value="MOSC"/>
    <property type="match status" value="1"/>
</dbReference>
<evidence type="ECO:0000313" key="2">
    <source>
        <dbReference type="EMBL" id="MCP2271273.1"/>
    </source>
</evidence>
<accession>A0ABT1IF55</accession>
<sequence length="160" mass="17264">MAEVLALVVSSVHAYEGRPQDGPRPDPEPVSRPEVRVRAGLGLVGDRYFNRPAHRAAAVTLFAVESLADIGGDPLNTRRNIIVRGIDVDLLAREKAEFTLDTGDGPIRFQAHTAATPCRWMDTVLAPGAFRALRGKGGARCTPLTDGLLRVGQATFTRHT</sequence>
<evidence type="ECO:0000259" key="1">
    <source>
        <dbReference type="PROSITE" id="PS51340"/>
    </source>
</evidence>
<feature type="domain" description="MOSC" evidence="1">
    <location>
        <begin position="27"/>
        <end position="158"/>
    </location>
</feature>
<name>A0ABT1IF55_9PSEU</name>
<proteinExistence type="predicted"/>
<dbReference type="Proteomes" id="UP001205185">
    <property type="component" value="Unassembled WGS sequence"/>
</dbReference>
<organism evidence="2 3">
    <name type="scientific">Actinokineospora diospyrosa</name>
    <dbReference type="NCBI Taxonomy" id="103728"/>
    <lineage>
        <taxon>Bacteria</taxon>
        <taxon>Bacillati</taxon>
        <taxon>Actinomycetota</taxon>
        <taxon>Actinomycetes</taxon>
        <taxon>Pseudonocardiales</taxon>
        <taxon>Pseudonocardiaceae</taxon>
        <taxon>Actinokineospora</taxon>
    </lineage>
</organism>
<dbReference type="InterPro" id="IPR005302">
    <property type="entry name" value="MoCF_Sase_C"/>
</dbReference>
<dbReference type="RefSeq" id="WP_253888227.1">
    <property type="nucleotide sequence ID" value="NZ_BAAAVB010000027.1"/>
</dbReference>
<evidence type="ECO:0000313" key="3">
    <source>
        <dbReference type="Proteomes" id="UP001205185"/>
    </source>
</evidence>
<keyword evidence="3" id="KW-1185">Reference proteome</keyword>
<dbReference type="EMBL" id="JAMTCO010000009">
    <property type="protein sequence ID" value="MCP2271273.1"/>
    <property type="molecule type" value="Genomic_DNA"/>
</dbReference>
<gene>
    <name evidence="2" type="ORF">LV75_003787</name>
</gene>
<comment type="caution">
    <text evidence="2">The sequence shown here is derived from an EMBL/GenBank/DDBJ whole genome shotgun (WGS) entry which is preliminary data.</text>
</comment>
<protein>
    <recommendedName>
        <fullName evidence="1">MOSC domain-containing protein</fullName>
    </recommendedName>
</protein>
<dbReference type="InterPro" id="IPR011037">
    <property type="entry name" value="Pyrv_Knase-like_insert_dom_sf"/>
</dbReference>
<reference evidence="2 3" key="1">
    <citation type="submission" date="2022-06" db="EMBL/GenBank/DDBJ databases">
        <title>Genomic Encyclopedia of Archaeal and Bacterial Type Strains, Phase II (KMG-II): from individual species to whole genera.</title>
        <authorList>
            <person name="Goeker M."/>
        </authorList>
    </citation>
    <scope>NUCLEOTIDE SEQUENCE [LARGE SCALE GENOMIC DNA]</scope>
    <source>
        <strain evidence="2 3">DSM 44255</strain>
    </source>
</reference>